<evidence type="ECO:0000259" key="2">
    <source>
        <dbReference type="PROSITE" id="PS50030"/>
    </source>
</evidence>
<feature type="compositionally biased region" description="Basic and acidic residues" evidence="1">
    <location>
        <begin position="387"/>
        <end position="407"/>
    </location>
</feature>
<dbReference type="OrthoDB" id="1717591at2759"/>
<dbReference type="EMBL" id="JAGSYN010000271">
    <property type="protein sequence ID" value="KAG7660993.1"/>
    <property type="molecule type" value="Genomic_DNA"/>
</dbReference>
<dbReference type="GeneID" id="73472313"/>
<feature type="region of interest" description="Disordered" evidence="1">
    <location>
        <begin position="635"/>
        <end position="675"/>
    </location>
</feature>
<feature type="region of interest" description="Disordered" evidence="1">
    <location>
        <begin position="1"/>
        <end position="157"/>
    </location>
</feature>
<feature type="compositionally biased region" description="Low complexity" evidence="1">
    <location>
        <begin position="656"/>
        <end position="670"/>
    </location>
</feature>
<feature type="compositionally biased region" description="Pro residues" evidence="1">
    <location>
        <begin position="412"/>
        <end position="424"/>
    </location>
</feature>
<dbReference type="Proteomes" id="UP000694255">
    <property type="component" value="Unassembled WGS sequence"/>
</dbReference>
<feature type="compositionally biased region" description="Low complexity" evidence="1">
    <location>
        <begin position="37"/>
        <end position="89"/>
    </location>
</feature>
<feature type="compositionally biased region" description="Polar residues" evidence="1">
    <location>
        <begin position="476"/>
        <end position="487"/>
    </location>
</feature>
<dbReference type="AlphaFoldDB" id="A0A8J5UEB3"/>
<evidence type="ECO:0000313" key="4">
    <source>
        <dbReference type="Proteomes" id="UP000694255"/>
    </source>
</evidence>
<dbReference type="InterPro" id="IPR015940">
    <property type="entry name" value="UBA"/>
</dbReference>
<feature type="region of interest" description="Disordered" evidence="1">
    <location>
        <begin position="170"/>
        <end position="225"/>
    </location>
</feature>
<evidence type="ECO:0000256" key="1">
    <source>
        <dbReference type="SAM" id="MobiDB-lite"/>
    </source>
</evidence>
<gene>
    <name evidence="3" type="ORF">J8A68_005513</name>
</gene>
<feature type="region of interest" description="Disordered" evidence="1">
    <location>
        <begin position="387"/>
        <end position="515"/>
    </location>
</feature>
<feature type="compositionally biased region" description="Polar residues" evidence="1">
    <location>
        <begin position="16"/>
        <end position="36"/>
    </location>
</feature>
<reference evidence="3 4" key="1">
    <citation type="journal article" date="2021" name="DNA Res.">
        <title>Genome analysis of Candida subhashii reveals its hybrid nature and dual mitochondrial genome conformations.</title>
        <authorList>
            <person name="Mixao V."/>
            <person name="Hegedusova E."/>
            <person name="Saus E."/>
            <person name="Pryszcz L.P."/>
            <person name="Cillingova A."/>
            <person name="Nosek J."/>
            <person name="Gabaldon T."/>
        </authorList>
    </citation>
    <scope>NUCLEOTIDE SEQUENCE [LARGE SCALE GENOMIC DNA]</scope>
    <source>
        <strain evidence="3 4">CBS 10753</strain>
    </source>
</reference>
<feature type="compositionally biased region" description="Polar residues" evidence="1">
    <location>
        <begin position="212"/>
        <end position="225"/>
    </location>
</feature>
<comment type="caution">
    <text evidence="3">The sequence shown here is derived from an EMBL/GenBank/DDBJ whole genome shotgun (WGS) entry which is preliminary data.</text>
</comment>
<feature type="domain" description="UBA" evidence="2">
    <location>
        <begin position="226"/>
        <end position="267"/>
    </location>
</feature>
<name>A0A8J5UEB3_9ASCO</name>
<dbReference type="PROSITE" id="PS50030">
    <property type="entry name" value="UBA"/>
    <property type="match status" value="1"/>
</dbReference>
<accession>A0A8J5UEB3</accession>
<sequence length="771" mass="85569">MAPPKKSEDAFAGLFQSATKGSGTATNDNFMSSQMKSMSLSERQRMQQQQSMNNSTSSVHSSYSNLASLSAYSSRTNTPTPLQQPQQPQKSMSLQTPIIPTSNNSSMHSLATPQKAANGGDDPFAIFYNNQTSSAPSLKPQTTAPHVNGNSTTKTNGEISLLDDEFTDAFFQSPPAPSIAKRPASTNPSQSKPLNSSTASTPRPSPPIERPASTSSTVRRAKNEATSNRDGIIAELIDIGFPIELANEAIDNVGLDLQQCVNYIMAKSSGRSTPAPNRSQSNSPKEFDDNIVLGNRPEGIKFNDISNDLFKRANKLINISKRTVLKNFETLHGVAGSSSNTDRNVPQWMKNQEKYKSEAIEKKYGGEDYGTDEENINQEEIERFMRLQKEKSKERSRTRFENGDSSRETTPPTHPPRPQQPVIPTPRTGVRPQHEKSDPALRTRKPRVDTPPADQVSGKQPISSRESSQESSTLSKPTVSIQLSSPTPEIDLLGLSDTTTSTVQTKQQSKLRDSSRLNQFDETDYNIAKEKATEAYKIQFRVIILSNLASVYKLSGHLKESLESIEEGLNLIEESEISNPGFMIAEKSVKYWYTKLIMTKAEVLELLERFEASLDNYQILIKKLGCNDKKIMDGKRRVDKIVNPTSHKPTKPTPKPSSSSTPTPRASTPIPKQPAEEEVDILVKDKIDNHVQQWAQIKQNNLRAMLTNLDEIIPPKINMKESLRKLTLNDLMLPKQVKIQYMRVISSIHPDKLASQCKGDKETELICNGVL</sequence>
<proteinExistence type="predicted"/>
<feature type="region of interest" description="Disordered" evidence="1">
    <location>
        <begin position="268"/>
        <end position="292"/>
    </location>
</feature>
<feature type="compositionally biased region" description="Low complexity" evidence="1">
    <location>
        <begin position="491"/>
        <end position="508"/>
    </location>
</feature>
<keyword evidence="4" id="KW-1185">Reference proteome</keyword>
<feature type="compositionally biased region" description="Polar residues" evidence="1">
    <location>
        <begin position="128"/>
        <end position="157"/>
    </location>
</feature>
<evidence type="ECO:0000313" key="3">
    <source>
        <dbReference type="EMBL" id="KAG7660993.1"/>
    </source>
</evidence>
<feature type="compositionally biased region" description="Basic and acidic residues" evidence="1">
    <location>
        <begin position="432"/>
        <end position="441"/>
    </location>
</feature>
<feature type="compositionally biased region" description="Polar residues" evidence="1">
    <location>
        <begin position="90"/>
        <end position="112"/>
    </location>
</feature>
<protein>
    <submittedName>
        <fullName evidence="3">SWA2</fullName>
    </submittedName>
</protein>
<organism evidence="3 4">
    <name type="scientific">[Candida] subhashii</name>
    <dbReference type="NCBI Taxonomy" id="561895"/>
    <lineage>
        <taxon>Eukaryota</taxon>
        <taxon>Fungi</taxon>
        <taxon>Dikarya</taxon>
        <taxon>Ascomycota</taxon>
        <taxon>Saccharomycotina</taxon>
        <taxon>Pichiomycetes</taxon>
        <taxon>Debaryomycetaceae</taxon>
        <taxon>Spathaspora</taxon>
    </lineage>
</organism>
<feature type="compositionally biased region" description="Polar residues" evidence="1">
    <location>
        <begin position="184"/>
        <end position="195"/>
    </location>
</feature>
<dbReference type="RefSeq" id="XP_049261226.1">
    <property type="nucleotide sequence ID" value="XM_049409588.1"/>
</dbReference>
<feature type="compositionally biased region" description="Low complexity" evidence="1">
    <location>
        <begin position="463"/>
        <end position="475"/>
    </location>
</feature>
<feature type="compositionally biased region" description="Polar residues" evidence="1">
    <location>
        <begin position="269"/>
        <end position="284"/>
    </location>
</feature>